<accession>A0A381V1S2</accession>
<gene>
    <name evidence="2" type="ORF">METZ01_LOCUS86037</name>
</gene>
<reference evidence="2" key="1">
    <citation type="submission" date="2018-05" db="EMBL/GenBank/DDBJ databases">
        <authorList>
            <person name="Lanie J.A."/>
            <person name="Ng W.-L."/>
            <person name="Kazmierczak K.M."/>
            <person name="Andrzejewski T.M."/>
            <person name="Davidsen T.M."/>
            <person name="Wayne K.J."/>
            <person name="Tettelin H."/>
            <person name="Glass J.I."/>
            <person name="Rusch D."/>
            <person name="Podicherti R."/>
            <person name="Tsui H.-C.T."/>
            <person name="Winkler M.E."/>
        </authorList>
    </citation>
    <scope>NUCLEOTIDE SEQUENCE</scope>
</reference>
<dbReference type="EMBL" id="UINC01007415">
    <property type="protein sequence ID" value="SVA33183.1"/>
    <property type="molecule type" value="Genomic_DNA"/>
</dbReference>
<protein>
    <submittedName>
        <fullName evidence="2">Uncharacterized protein</fullName>
    </submittedName>
</protein>
<feature type="compositionally biased region" description="Basic and acidic residues" evidence="1">
    <location>
        <begin position="26"/>
        <end position="36"/>
    </location>
</feature>
<organism evidence="2">
    <name type="scientific">marine metagenome</name>
    <dbReference type="NCBI Taxonomy" id="408172"/>
    <lineage>
        <taxon>unclassified sequences</taxon>
        <taxon>metagenomes</taxon>
        <taxon>ecological metagenomes</taxon>
    </lineage>
</organism>
<proteinExistence type="predicted"/>
<dbReference type="AlphaFoldDB" id="A0A381V1S2"/>
<feature type="region of interest" description="Disordered" evidence="1">
    <location>
        <begin position="1"/>
        <end position="75"/>
    </location>
</feature>
<evidence type="ECO:0000256" key="1">
    <source>
        <dbReference type="SAM" id="MobiDB-lite"/>
    </source>
</evidence>
<name>A0A381V1S2_9ZZZZ</name>
<sequence>MDDSPTRLNPSEYGFGRGQGTVPRASLDDQNHEFRLEQPMQRSDDTVADIQPTHSKEDNRGPMMATPTDQSGMPTEDINKLRVWYPSMRPVKGHGMGSGNSRVIVVDLVGVKSHTNAAKIRYRILMDLSRFPDSPPLAYVMSPESDAIQHVNVGYGERINLAPNRRICKICLGNIEGVFFSWPRDHLSRMRGFLNHLENILNTPNTASRMRG</sequence>
<evidence type="ECO:0000313" key="2">
    <source>
        <dbReference type="EMBL" id="SVA33183.1"/>
    </source>
</evidence>